<evidence type="ECO:0000313" key="5">
    <source>
        <dbReference type="Proteomes" id="UP001642409"/>
    </source>
</evidence>
<keyword evidence="5" id="KW-1185">Reference proteome</keyword>
<dbReference type="Proteomes" id="UP001642409">
    <property type="component" value="Unassembled WGS sequence"/>
</dbReference>
<evidence type="ECO:0000313" key="4">
    <source>
        <dbReference type="EMBL" id="CAL6059789.1"/>
    </source>
</evidence>
<keyword evidence="1" id="KW-0175">Coiled coil</keyword>
<feature type="compositionally biased region" description="Polar residues" evidence="2">
    <location>
        <begin position="40"/>
        <end position="52"/>
    </location>
</feature>
<feature type="compositionally biased region" description="Basic and acidic residues" evidence="2">
    <location>
        <begin position="249"/>
        <end position="262"/>
    </location>
</feature>
<proteinExistence type="predicted"/>
<evidence type="ECO:0000256" key="2">
    <source>
        <dbReference type="SAM" id="MobiDB-lite"/>
    </source>
</evidence>
<reference evidence="4 5" key="2">
    <citation type="submission" date="2024-07" db="EMBL/GenBank/DDBJ databases">
        <authorList>
            <person name="Akdeniz Z."/>
        </authorList>
    </citation>
    <scope>NUCLEOTIDE SEQUENCE [LARGE SCALE GENOMIC DNA]</scope>
</reference>
<feature type="compositionally biased region" description="Polar residues" evidence="2">
    <location>
        <begin position="22"/>
        <end position="31"/>
    </location>
</feature>
<feature type="coiled-coil region" evidence="1">
    <location>
        <begin position="97"/>
        <end position="163"/>
    </location>
</feature>
<dbReference type="EMBL" id="CATOUU010000785">
    <property type="protein sequence ID" value="CAI9948048.1"/>
    <property type="molecule type" value="Genomic_DNA"/>
</dbReference>
<evidence type="ECO:0000313" key="3">
    <source>
        <dbReference type="EMBL" id="CAI9948048.1"/>
    </source>
</evidence>
<dbReference type="AlphaFoldDB" id="A0AA86Q1V0"/>
<comment type="caution">
    <text evidence="3">The sequence shown here is derived from an EMBL/GenBank/DDBJ whole genome shotgun (WGS) entry which is preliminary data.</text>
</comment>
<accession>A0AA86Q1V0</accession>
<name>A0AA86Q1V0_9EUKA</name>
<protein>
    <submittedName>
        <fullName evidence="4">Hypothetical_protein</fullName>
    </submittedName>
</protein>
<feature type="region of interest" description="Disordered" evidence="2">
    <location>
        <begin position="22"/>
        <end position="52"/>
    </location>
</feature>
<organism evidence="3">
    <name type="scientific">Hexamita inflata</name>
    <dbReference type="NCBI Taxonomy" id="28002"/>
    <lineage>
        <taxon>Eukaryota</taxon>
        <taxon>Metamonada</taxon>
        <taxon>Diplomonadida</taxon>
        <taxon>Hexamitidae</taxon>
        <taxon>Hexamitinae</taxon>
        <taxon>Hexamita</taxon>
    </lineage>
</organism>
<gene>
    <name evidence="3" type="ORF">HINF_LOCUS35693</name>
    <name evidence="4" type="ORF">HINF_LOCUS48913</name>
</gene>
<sequence length="275" mass="32356">MSSDSEISVCDAATQTLTEYDQMRSQIPNYTKHSRLPKSSPMSNSSTPNFNRKSISIHKKFSENTLTPEQILINERMNKAKQLTYTEKVVIKSEPSIKLSEEEIKAKTEKAKQQNQQTTEWLQKNKENRLKQEAELAEKEQAMQSLEEQIKAETRKAKSTETRDILLRLRAQYEELMKRIMALRDPAFMYTKEEIITEKLKSREERERFKNQFKPIPMAELKVSQPELFMSPKQKMNRSQSEEPQNEEPQVRNEAEQMKESEDQFALMVQQLDEQ</sequence>
<evidence type="ECO:0000256" key="1">
    <source>
        <dbReference type="SAM" id="Coils"/>
    </source>
</evidence>
<dbReference type="EMBL" id="CAXDID020000227">
    <property type="protein sequence ID" value="CAL6059789.1"/>
    <property type="molecule type" value="Genomic_DNA"/>
</dbReference>
<reference evidence="3" key="1">
    <citation type="submission" date="2023-06" db="EMBL/GenBank/DDBJ databases">
        <authorList>
            <person name="Kurt Z."/>
        </authorList>
    </citation>
    <scope>NUCLEOTIDE SEQUENCE</scope>
</reference>
<feature type="region of interest" description="Disordered" evidence="2">
    <location>
        <begin position="220"/>
        <end position="275"/>
    </location>
</feature>